<keyword evidence="2" id="KW-1185">Reference proteome</keyword>
<sequence length="47" mass="5364">MTNQIAIAIGLAVALFLGADALLFDWSNTLFLARKFADMIEWMAFWR</sequence>
<dbReference type="EMBL" id="BMLF01000001">
    <property type="protein sequence ID" value="GGL93399.1"/>
    <property type="molecule type" value="Genomic_DNA"/>
</dbReference>
<gene>
    <name evidence="1" type="ORF">GCM10011534_14410</name>
</gene>
<dbReference type="RefSeq" id="WP_028286265.1">
    <property type="nucleotide sequence ID" value="NZ_BMLF01000001.1"/>
</dbReference>
<comment type="caution">
    <text evidence="1">The sequence shown here is derived from an EMBL/GenBank/DDBJ whole genome shotgun (WGS) entry which is preliminary data.</text>
</comment>
<protein>
    <recommendedName>
        <fullName evidence="3">Glyceraldehyde-3-phosphate dehydrogenase</fullName>
    </recommendedName>
</protein>
<evidence type="ECO:0000313" key="2">
    <source>
        <dbReference type="Proteomes" id="UP000649829"/>
    </source>
</evidence>
<reference evidence="1" key="2">
    <citation type="submission" date="2020-09" db="EMBL/GenBank/DDBJ databases">
        <authorList>
            <person name="Sun Q."/>
            <person name="Zhou Y."/>
        </authorList>
    </citation>
    <scope>NUCLEOTIDE SEQUENCE</scope>
    <source>
        <strain evidence="1">CGMCC 1.6293</strain>
    </source>
</reference>
<dbReference type="AlphaFoldDB" id="A0A917WC71"/>
<proteinExistence type="predicted"/>
<accession>A0A917WC71</accession>
<name>A0A917WC71_9RHOB</name>
<evidence type="ECO:0008006" key="3">
    <source>
        <dbReference type="Google" id="ProtNLM"/>
    </source>
</evidence>
<evidence type="ECO:0000313" key="1">
    <source>
        <dbReference type="EMBL" id="GGL93399.1"/>
    </source>
</evidence>
<reference evidence="1" key="1">
    <citation type="journal article" date="2014" name="Int. J. Syst. Evol. Microbiol.">
        <title>Complete genome sequence of Corynebacterium casei LMG S-19264T (=DSM 44701T), isolated from a smear-ripened cheese.</title>
        <authorList>
            <consortium name="US DOE Joint Genome Institute (JGI-PGF)"/>
            <person name="Walter F."/>
            <person name="Albersmeier A."/>
            <person name="Kalinowski J."/>
            <person name="Ruckert C."/>
        </authorList>
    </citation>
    <scope>NUCLEOTIDE SEQUENCE</scope>
    <source>
        <strain evidence="1">CGMCC 1.6293</strain>
    </source>
</reference>
<dbReference type="Proteomes" id="UP000649829">
    <property type="component" value="Unassembled WGS sequence"/>
</dbReference>
<organism evidence="1 2">
    <name type="scientific">Pseudooceanicola nanhaiensis</name>
    <dbReference type="NCBI Taxonomy" id="375761"/>
    <lineage>
        <taxon>Bacteria</taxon>
        <taxon>Pseudomonadati</taxon>
        <taxon>Pseudomonadota</taxon>
        <taxon>Alphaproteobacteria</taxon>
        <taxon>Rhodobacterales</taxon>
        <taxon>Paracoccaceae</taxon>
        <taxon>Pseudooceanicola</taxon>
    </lineage>
</organism>